<feature type="domain" description="ChsH2 C-terminal OB-fold" evidence="1">
    <location>
        <begin position="19"/>
        <end position="79"/>
    </location>
</feature>
<evidence type="ECO:0000313" key="3">
    <source>
        <dbReference type="Proteomes" id="UP000179024"/>
    </source>
</evidence>
<comment type="caution">
    <text evidence="2">The sequence shown here is derived from an EMBL/GenBank/DDBJ whole genome shotgun (WGS) entry which is preliminary data.</text>
</comment>
<gene>
    <name evidence="2" type="ORF">A3F34_02760</name>
</gene>
<name>A0A1F7I7R0_9BACT</name>
<dbReference type="SUPFAM" id="SSF50249">
    <property type="entry name" value="Nucleic acid-binding proteins"/>
    <property type="match status" value="1"/>
</dbReference>
<evidence type="ECO:0000259" key="1">
    <source>
        <dbReference type="Pfam" id="PF01796"/>
    </source>
</evidence>
<evidence type="ECO:0000313" key="2">
    <source>
        <dbReference type="EMBL" id="OGK39407.1"/>
    </source>
</evidence>
<sequence>MKISPIKIWRRQKELKHLLGKKGKIITGTTIYVPGSHHSDKAPFPVVLVELENKHRLVGQLTDYRSGDLTTGTKVIAVLRKTRSSSKKSVIVYGISFRPL</sequence>
<proteinExistence type="predicted"/>
<accession>A0A1F7I7R0</accession>
<reference evidence="2 3" key="1">
    <citation type="journal article" date="2016" name="Nat. Commun.">
        <title>Thousands of microbial genomes shed light on interconnected biogeochemical processes in an aquifer system.</title>
        <authorList>
            <person name="Anantharaman K."/>
            <person name="Brown C.T."/>
            <person name="Hug L.A."/>
            <person name="Sharon I."/>
            <person name="Castelle C.J."/>
            <person name="Probst A.J."/>
            <person name="Thomas B.C."/>
            <person name="Singh A."/>
            <person name="Wilkins M.J."/>
            <person name="Karaoz U."/>
            <person name="Brodie E.L."/>
            <person name="Williams K.H."/>
            <person name="Hubbard S.S."/>
            <person name="Banfield J.F."/>
        </authorList>
    </citation>
    <scope>NUCLEOTIDE SEQUENCE [LARGE SCALE GENOMIC DNA]</scope>
</reference>
<dbReference type="AlphaFoldDB" id="A0A1F7I7R0"/>
<dbReference type="InterPro" id="IPR002878">
    <property type="entry name" value="ChsH2_C"/>
</dbReference>
<dbReference type="Pfam" id="PF01796">
    <property type="entry name" value="OB_ChsH2_C"/>
    <property type="match status" value="1"/>
</dbReference>
<dbReference type="EMBL" id="MGAE01000019">
    <property type="protein sequence ID" value="OGK39407.1"/>
    <property type="molecule type" value="Genomic_DNA"/>
</dbReference>
<organism evidence="2 3">
    <name type="scientific">Candidatus Roizmanbacteria bacterium RIFCSPHIGHO2_12_FULL_44_10</name>
    <dbReference type="NCBI Taxonomy" id="1802054"/>
    <lineage>
        <taxon>Bacteria</taxon>
        <taxon>Candidatus Roizmaniibacteriota</taxon>
    </lineage>
</organism>
<dbReference type="InterPro" id="IPR012340">
    <property type="entry name" value="NA-bd_OB-fold"/>
</dbReference>
<protein>
    <recommendedName>
        <fullName evidence="1">ChsH2 C-terminal OB-fold domain-containing protein</fullName>
    </recommendedName>
</protein>
<dbReference type="Proteomes" id="UP000179024">
    <property type="component" value="Unassembled WGS sequence"/>
</dbReference>